<dbReference type="GO" id="GO:0006310">
    <property type="term" value="P:DNA recombination"/>
    <property type="evidence" value="ECO:0007669"/>
    <property type="project" value="UniProtKB-KW"/>
</dbReference>
<dbReference type="STRING" id="1432656.X802_05685"/>
<dbReference type="InterPro" id="IPR051399">
    <property type="entry name" value="RNA-guided_DNA_endo/Transpos"/>
</dbReference>
<evidence type="ECO:0000256" key="2">
    <source>
        <dbReference type="ARBA" id="ARBA00011044"/>
    </source>
</evidence>
<comment type="similarity">
    <text evidence="1">In the C-terminal section; belongs to the transposase 35 family.</text>
</comment>
<sequence length="455" mass="52264">MKRTVTVKLQPSKEQEKTLFKLADAGAKVWNRVNYLRRQQFFQDQIVDFNSTEKTVYEEFKREIGSATVQQIARKNAEAWRSFFSLLRKKRNGELPDWLKPKPPNYLKEGWQRKPLILLRNDQYKIEGNKLILKGLGKFKRLEVQFKGRIHLRGRQGRLEITYDPVKRKWYAHVSFTVEEKFEGGEWVSIPRQPKGSLSAGIDLGVNNLMAVYVENGESFLVNGRPLKSIDFYWRRKIADYQSKLNKSGAKTSRKLRRMHEKAKLQAKHYINTAVRGTVKKLYDLGVSRIVVGYPKGIARNSDKGKKQNFLLSHVWRFNYVIKRLTEVAEEYGIRVVVVNEAFTSKLCPVCGKPHEGARFVRGLFKCPVTGLVFNADLVGAFNILKKVVGTITPNLGGLFAQGRGNGGKTLPEGFEDPLFSGFEWNPSNLPATGEGLTRWNPRLSWEEVRRRTVT</sequence>
<dbReference type="PANTHER" id="PTHR30405">
    <property type="entry name" value="TRANSPOSASE"/>
    <property type="match status" value="1"/>
</dbReference>
<dbReference type="Pfam" id="PF01385">
    <property type="entry name" value="OrfB_IS605"/>
    <property type="match status" value="1"/>
</dbReference>
<evidence type="ECO:0000256" key="3">
    <source>
        <dbReference type="ARBA" id="ARBA00022578"/>
    </source>
</evidence>
<keyword evidence="5" id="KW-0233">DNA recombination</keyword>
<dbReference type="NCBIfam" id="TIGR01766">
    <property type="entry name" value="IS200/IS605 family accessory protein TnpB-like domain"/>
    <property type="match status" value="1"/>
</dbReference>
<evidence type="ECO:0000313" key="8">
    <source>
        <dbReference type="EMBL" id="AJC71713.1"/>
    </source>
</evidence>
<dbReference type="GO" id="GO:0032196">
    <property type="term" value="P:transposition"/>
    <property type="evidence" value="ECO:0007669"/>
    <property type="project" value="UniProtKB-KW"/>
</dbReference>
<evidence type="ECO:0000256" key="4">
    <source>
        <dbReference type="ARBA" id="ARBA00023125"/>
    </source>
</evidence>
<gene>
    <name evidence="8" type="ORF">X802_05685</name>
</gene>
<dbReference type="EMBL" id="CP007140">
    <property type="protein sequence ID" value="AJC71713.1"/>
    <property type="molecule type" value="Genomic_DNA"/>
</dbReference>
<keyword evidence="3" id="KW-0815">Transposition</keyword>
<reference evidence="8 9" key="1">
    <citation type="submission" date="2014-01" db="EMBL/GenBank/DDBJ databases">
        <title>Genome sequencing of Thermococcus guaymasensis.</title>
        <authorList>
            <person name="Zhang X."/>
            <person name="Alvare G."/>
            <person name="Fristensky B."/>
            <person name="Chen L."/>
            <person name="Suen T."/>
            <person name="Chen Q."/>
            <person name="Ma K."/>
        </authorList>
    </citation>
    <scope>NUCLEOTIDE SEQUENCE [LARGE SCALE GENOMIC DNA]</scope>
    <source>
        <strain evidence="8 9">DSM 11113</strain>
    </source>
</reference>
<dbReference type="NCBIfam" id="NF040570">
    <property type="entry name" value="guided_TnpB"/>
    <property type="match status" value="1"/>
</dbReference>
<feature type="domain" description="Cas12f1-like TNB" evidence="7">
    <location>
        <begin position="318"/>
        <end position="384"/>
    </location>
</feature>
<dbReference type="Proteomes" id="UP000062043">
    <property type="component" value="Chromosome"/>
</dbReference>
<accession>A0A0X1KKB8</accession>
<evidence type="ECO:0000256" key="5">
    <source>
        <dbReference type="ARBA" id="ARBA00023172"/>
    </source>
</evidence>
<evidence type="ECO:0000256" key="1">
    <source>
        <dbReference type="ARBA" id="ARBA00008761"/>
    </source>
</evidence>
<evidence type="ECO:0000259" key="7">
    <source>
        <dbReference type="Pfam" id="PF07282"/>
    </source>
</evidence>
<feature type="domain" description="Probable transposase IS891/IS1136/IS1341" evidence="6">
    <location>
        <begin position="181"/>
        <end position="298"/>
    </location>
</feature>
<evidence type="ECO:0000259" key="6">
    <source>
        <dbReference type="Pfam" id="PF01385"/>
    </source>
</evidence>
<proteinExistence type="inferred from homology"/>
<comment type="similarity">
    <text evidence="2">In the N-terminal section; belongs to the transposase 2 family.</text>
</comment>
<dbReference type="PANTHER" id="PTHR30405:SF21">
    <property type="entry name" value="TRANSPOSASE-RELATED"/>
    <property type="match status" value="1"/>
</dbReference>
<dbReference type="Pfam" id="PF07282">
    <property type="entry name" value="Cas12f1-like_TNB"/>
    <property type="match status" value="1"/>
</dbReference>
<dbReference type="KEGG" id="tgy:X802_05685"/>
<protein>
    <submittedName>
        <fullName evidence="8">Transposase</fullName>
    </submittedName>
</protein>
<keyword evidence="4" id="KW-0238">DNA-binding</keyword>
<organism evidence="8 9">
    <name type="scientific">Thermococcus guaymasensis DSM 11113</name>
    <dbReference type="NCBI Taxonomy" id="1432656"/>
    <lineage>
        <taxon>Archaea</taxon>
        <taxon>Methanobacteriati</taxon>
        <taxon>Methanobacteriota</taxon>
        <taxon>Thermococci</taxon>
        <taxon>Thermococcales</taxon>
        <taxon>Thermococcaceae</taxon>
        <taxon>Thermococcus</taxon>
    </lineage>
</organism>
<name>A0A0X1KKB8_9EURY</name>
<keyword evidence="9" id="KW-1185">Reference proteome</keyword>
<evidence type="ECO:0000313" key="9">
    <source>
        <dbReference type="Proteomes" id="UP000062043"/>
    </source>
</evidence>
<dbReference type="InterPro" id="IPR001959">
    <property type="entry name" value="Transposase"/>
</dbReference>
<dbReference type="AlphaFoldDB" id="A0A0X1KKB8"/>
<dbReference type="GO" id="GO:0003677">
    <property type="term" value="F:DNA binding"/>
    <property type="evidence" value="ECO:0007669"/>
    <property type="project" value="UniProtKB-KW"/>
</dbReference>
<dbReference type="InterPro" id="IPR010095">
    <property type="entry name" value="Cas12f1-like_TNB"/>
</dbReference>
<dbReference type="PATRIC" id="fig|1432656.3.peg.1104"/>